<comment type="similarity">
    <text evidence="2">Belongs to the UDPGP type 1 family.</text>
</comment>
<dbReference type="PANTHER" id="PTHR11952:SF2">
    <property type="entry name" value="LD24639P"/>
    <property type="match status" value="1"/>
</dbReference>
<name>A0A1D2ACC8_AUXPR</name>
<evidence type="ECO:0000256" key="3">
    <source>
        <dbReference type="ARBA" id="ARBA00012457"/>
    </source>
</evidence>
<accession>A0A1D2ACC8</accession>
<dbReference type="CDD" id="cd04193">
    <property type="entry name" value="UDPGlcNAc_PPase"/>
    <property type="match status" value="1"/>
</dbReference>
<protein>
    <recommendedName>
        <fullName evidence="3">UDP-N-acetylglucosamine diphosphorylase</fullName>
        <ecNumber evidence="3">2.7.7.23</ecNumber>
    </recommendedName>
</protein>
<reference evidence="7" key="1">
    <citation type="submission" date="2015-08" db="EMBL/GenBank/DDBJ databases">
        <authorList>
            <person name="Babu N.S."/>
            <person name="Beckwith C.J."/>
            <person name="Beseler K.G."/>
            <person name="Brison A."/>
            <person name="Carone J.V."/>
            <person name="Caskin T.P."/>
            <person name="Diamond M."/>
            <person name="Durham M.E."/>
            <person name="Foxe J.M."/>
            <person name="Go M."/>
            <person name="Henderson B.A."/>
            <person name="Jones I.B."/>
            <person name="McGettigan J.A."/>
            <person name="Micheletti S.J."/>
            <person name="Nasrallah M.E."/>
            <person name="Ortiz D."/>
            <person name="Piller C.R."/>
            <person name="Privatt S.R."/>
            <person name="Schneider S.L."/>
            <person name="Sharp S."/>
            <person name="Smith T.C."/>
            <person name="Stanton J.D."/>
            <person name="Ullery H.E."/>
            <person name="Wilson R.J."/>
            <person name="Serrano M.G."/>
            <person name="Buck G."/>
            <person name="Lee V."/>
            <person name="Wang Y."/>
            <person name="Carvalho R."/>
            <person name="Voegtly L."/>
            <person name="Shi R."/>
            <person name="Duckworth R."/>
            <person name="Johnson A."/>
            <person name="Loviza R."/>
            <person name="Walstead R."/>
            <person name="Shah Z."/>
            <person name="Kiflezghi M."/>
            <person name="Wade K."/>
            <person name="Ball S.L."/>
            <person name="Bradley K.W."/>
            <person name="Asai D.J."/>
            <person name="Bowman C.A."/>
            <person name="Russell D.A."/>
            <person name="Pope W.H."/>
            <person name="Jacobs-Sera D."/>
            <person name="Hendrix R.W."/>
            <person name="Hatfull G.F."/>
        </authorList>
    </citation>
    <scope>NUCLEOTIDE SEQUENCE</scope>
</reference>
<dbReference type="GO" id="GO:0003977">
    <property type="term" value="F:UDP-N-acetylglucosamine diphosphorylase activity"/>
    <property type="evidence" value="ECO:0007669"/>
    <property type="project" value="UniProtKB-EC"/>
</dbReference>
<dbReference type="SUPFAM" id="SSF53448">
    <property type="entry name" value="Nucleotide-diphospho-sugar transferases"/>
    <property type="match status" value="1"/>
</dbReference>
<dbReference type="InterPro" id="IPR029044">
    <property type="entry name" value="Nucleotide-diphossugar_trans"/>
</dbReference>
<dbReference type="AlphaFoldDB" id="A0A1D2ACC8"/>
<evidence type="ECO:0000256" key="4">
    <source>
        <dbReference type="ARBA" id="ARBA00022679"/>
    </source>
</evidence>
<organism evidence="7">
    <name type="scientific">Auxenochlorella protothecoides</name>
    <name type="common">Green microalga</name>
    <name type="synonym">Chlorella protothecoides</name>
    <dbReference type="NCBI Taxonomy" id="3075"/>
    <lineage>
        <taxon>Eukaryota</taxon>
        <taxon>Viridiplantae</taxon>
        <taxon>Chlorophyta</taxon>
        <taxon>core chlorophytes</taxon>
        <taxon>Trebouxiophyceae</taxon>
        <taxon>Chlorellales</taxon>
        <taxon>Chlorellaceae</taxon>
        <taxon>Auxenochlorella</taxon>
    </lineage>
</organism>
<evidence type="ECO:0000256" key="1">
    <source>
        <dbReference type="ARBA" id="ARBA00005208"/>
    </source>
</evidence>
<dbReference type="EMBL" id="GDKF01001790">
    <property type="protein sequence ID" value="JAT76832.1"/>
    <property type="molecule type" value="Transcribed_RNA"/>
</dbReference>
<comment type="pathway">
    <text evidence="1">Nucleotide-sugar biosynthesis; UDP-N-acetyl-alpha-D-glucosamine biosynthesis; UDP-N-acetyl-alpha-D-glucosamine from N-acetyl-alpha-D-glucosamine 1-phosphate: step 1/1.</text>
</comment>
<gene>
    <name evidence="7" type="ORF">g.13101</name>
</gene>
<proteinExistence type="inferred from homology"/>
<dbReference type="EC" id="2.7.7.23" evidence="3"/>
<dbReference type="Gene3D" id="3.90.550.10">
    <property type="entry name" value="Spore Coat Polysaccharide Biosynthesis Protein SpsA, Chain A"/>
    <property type="match status" value="1"/>
</dbReference>
<sequence length="551" mass="59207">MLDSSCELRGQQTSSVYMNWKPDSFYLEHSQEDVYLCLTPKNCPDSCAMGGLEAALRTAGQGHLWDHLLTLDGEVRTAFQVQLEAVDFARVQRIFQASVTMTEDAEEGVEPIDGVQTIQDTTEEQRGKWRALGLAAIAGGRVAGLLLAGGQGTRLGSPAPKGCYDIGLPSRKSLFRLHAERLLRLQQLAQREESAPRPCIPWYIMTSPATDVETRAFFQAHAWFGLDAEQVFFFQQGELPALTPSGEAILAAPGRLALSPDGNGGVYAALRRSGALADMAARGVAALDVWPVDNALAAPLDPAWVGACLAARAELGCRVLQKAAPGERVGVLARRGGRLAVLEYSELSEARAAARNPSTGALRYAWSNACLHFFSLAWLARATDALEAAPRFHVARKAVPCLGGGTRPGVKLELFIFDTFGLAEGVRLVEVDRAAQFAPVKNGPGAGSDCPETAREAVLALHAGWVRRAGGRVGCGEGVEVSPLLSYAGEGLEDVCGGQDFTRPWDARLQLGHSQAPRRCVAHTPLRSTPGWHARSAHGRILRPFRPRLPA</sequence>
<comment type="catalytic activity">
    <reaction evidence="6">
        <text>N-acetyl-alpha-D-glucosamine 1-phosphate + UTP + H(+) = UDP-N-acetyl-alpha-D-glucosamine + diphosphate</text>
        <dbReference type="Rhea" id="RHEA:13509"/>
        <dbReference type="ChEBI" id="CHEBI:15378"/>
        <dbReference type="ChEBI" id="CHEBI:33019"/>
        <dbReference type="ChEBI" id="CHEBI:46398"/>
        <dbReference type="ChEBI" id="CHEBI:57705"/>
        <dbReference type="ChEBI" id="CHEBI:57776"/>
        <dbReference type="EC" id="2.7.7.23"/>
    </reaction>
</comment>
<keyword evidence="5" id="KW-0548">Nucleotidyltransferase</keyword>
<evidence type="ECO:0000313" key="7">
    <source>
        <dbReference type="EMBL" id="JAT76832.1"/>
    </source>
</evidence>
<dbReference type="PANTHER" id="PTHR11952">
    <property type="entry name" value="UDP- GLUCOSE PYROPHOSPHORYLASE"/>
    <property type="match status" value="1"/>
</dbReference>
<evidence type="ECO:0000256" key="5">
    <source>
        <dbReference type="ARBA" id="ARBA00022695"/>
    </source>
</evidence>
<dbReference type="InterPro" id="IPR039741">
    <property type="entry name" value="UDP-sugar_pyrophosphorylase"/>
</dbReference>
<evidence type="ECO:0000256" key="6">
    <source>
        <dbReference type="ARBA" id="ARBA00048493"/>
    </source>
</evidence>
<evidence type="ECO:0000256" key="2">
    <source>
        <dbReference type="ARBA" id="ARBA00010401"/>
    </source>
</evidence>
<dbReference type="Pfam" id="PF01704">
    <property type="entry name" value="UDPGP"/>
    <property type="match status" value="1"/>
</dbReference>
<dbReference type="GO" id="GO:0006048">
    <property type="term" value="P:UDP-N-acetylglucosamine biosynthetic process"/>
    <property type="evidence" value="ECO:0007669"/>
    <property type="project" value="TreeGrafter"/>
</dbReference>
<keyword evidence="4" id="KW-0808">Transferase</keyword>
<dbReference type="InterPro" id="IPR002618">
    <property type="entry name" value="UDPGP_fam"/>
</dbReference>